<proteinExistence type="predicted"/>
<feature type="region of interest" description="Disordered" evidence="6">
    <location>
        <begin position="310"/>
        <end position="336"/>
    </location>
</feature>
<evidence type="ECO:0000256" key="6">
    <source>
        <dbReference type="SAM" id="MobiDB-lite"/>
    </source>
</evidence>
<dbReference type="GO" id="GO:0003729">
    <property type="term" value="F:mRNA binding"/>
    <property type="evidence" value="ECO:0007669"/>
    <property type="project" value="TreeGrafter"/>
</dbReference>
<evidence type="ECO:0000256" key="5">
    <source>
        <dbReference type="PROSITE-ProRule" id="PRU00176"/>
    </source>
</evidence>
<dbReference type="Gene3D" id="3.30.70.330">
    <property type="match status" value="2"/>
</dbReference>
<dbReference type="GO" id="GO:0005737">
    <property type="term" value="C:cytoplasm"/>
    <property type="evidence" value="ECO:0007669"/>
    <property type="project" value="UniProtKB-SubCell"/>
</dbReference>
<dbReference type="GO" id="GO:0006417">
    <property type="term" value="P:regulation of translation"/>
    <property type="evidence" value="ECO:0007669"/>
    <property type="project" value="TreeGrafter"/>
</dbReference>
<dbReference type="Pfam" id="PF00076">
    <property type="entry name" value="RRM_1"/>
    <property type="match status" value="2"/>
</dbReference>
<keyword evidence="2" id="KW-0963">Cytoplasm</keyword>
<dbReference type="OrthoDB" id="1875751at2759"/>
<name>A0A0M4F5W8_DROBS</name>
<dbReference type="STRING" id="30019.A0A0M4F5W8"/>
<dbReference type="PANTHER" id="PTHR48032">
    <property type="entry name" value="RNA-BINDING PROTEIN MUSASHI HOMOLOG RBP6"/>
    <property type="match status" value="1"/>
</dbReference>
<accession>A0A0M4F5W8</accession>
<dbReference type="SUPFAM" id="SSF54928">
    <property type="entry name" value="RNA-binding domain, RBD"/>
    <property type="match status" value="2"/>
</dbReference>
<dbReference type="InterPro" id="IPR000504">
    <property type="entry name" value="RRM_dom"/>
</dbReference>
<evidence type="ECO:0000256" key="1">
    <source>
        <dbReference type="ARBA" id="ARBA00004496"/>
    </source>
</evidence>
<organism evidence="8 9">
    <name type="scientific">Drosophila busckii</name>
    <name type="common">Fruit fly</name>
    <dbReference type="NCBI Taxonomy" id="30019"/>
    <lineage>
        <taxon>Eukaryota</taxon>
        <taxon>Metazoa</taxon>
        <taxon>Ecdysozoa</taxon>
        <taxon>Arthropoda</taxon>
        <taxon>Hexapoda</taxon>
        <taxon>Insecta</taxon>
        <taxon>Pterygota</taxon>
        <taxon>Neoptera</taxon>
        <taxon>Endopterygota</taxon>
        <taxon>Diptera</taxon>
        <taxon>Brachycera</taxon>
        <taxon>Muscomorpha</taxon>
        <taxon>Ephydroidea</taxon>
        <taxon>Drosophilidae</taxon>
        <taxon>Drosophila</taxon>
    </lineage>
</organism>
<evidence type="ECO:0000259" key="7">
    <source>
        <dbReference type="PROSITE" id="PS50102"/>
    </source>
</evidence>
<dbReference type="InterPro" id="IPR035979">
    <property type="entry name" value="RBD_domain_sf"/>
</dbReference>
<feature type="non-terminal residue" evidence="8">
    <location>
        <position position="1"/>
    </location>
</feature>
<evidence type="ECO:0000256" key="3">
    <source>
        <dbReference type="ARBA" id="ARBA00022737"/>
    </source>
</evidence>
<evidence type="ECO:0000256" key="4">
    <source>
        <dbReference type="ARBA" id="ARBA00022884"/>
    </source>
</evidence>
<dbReference type="GO" id="GO:0098687">
    <property type="term" value="C:chromosomal region"/>
    <property type="evidence" value="ECO:0007669"/>
    <property type="project" value="UniProtKB-ARBA"/>
</dbReference>
<dbReference type="InterPro" id="IPR012677">
    <property type="entry name" value="Nucleotide-bd_a/b_plait_sf"/>
</dbReference>
<dbReference type="OMA" id="PKNEYKS"/>
<feature type="region of interest" description="Disordered" evidence="6">
    <location>
        <begin position="376"/>
        <end position="399"/>
    </location>
</feature>
<gene>
    <name evidence="8" type="ORF">Dbus_chr3Rg2100</name>
</gene>
<comment type="subcellular location">
    <subcellularLocation>
        <location evidence="1">Cytoplasm</location>
    </subcellularLocation>
</comment>
<feature type="domain" description="RRM" evidence="7">
    <location>
        <begin position="33"/>
        <end position="107"/>
    </location>
</feature>
<keyword evidence="4 5" id="KW-0694">RNA-binding</keyword>
<evidence type="ECO:0000313" key="9">
    <source>
        <dbReference type="Proteomes" id="UP000494163"/>
    </source>
</evidence>
<dbReference type="AlphaFoldDB" id="A0A0M4F5W8"/>
<dbReference type="Proteomes" id="UP000494163">
    <property type="component" value="Chromosome 3R"/>
</dbReference>
<dbReference type="PANTHER" id="PTHR48032:SF18">
    <property type="entry name" value="RRM DOMAIN-CONTAINING PROTEIN"/>
    <property type="match status" value="1"/>
</dbReference>
<keyword evidence="3" id="KW-0677">Repeat</keyword>
<evidence type="ECO:0000313" key="8">
    <source>
        <dbReference type="EMBL" id="ALC47350.1"/>
    </source>
</evidence>
<dbReference type="FunFam" id="3.30.70.330:FF:000040">
    <property type="entry name" value="Heterogeneous nuclear ribonucleoprotein A2/B1"/>
    <property type="match status" value="1"/>
</dbReference>
<protein>
    <submittedName>
        <fullName evidence="8">Rbp4</fullName>
    </submittedName>
</protein>
<dbReference type="EMBL" id="CP012526">
    <property type="protein sequence ID" value="ALC47350.1"/>
    <property type="molecule type" value="Genomic_DNA"/>
</dbReference>
<feature type="domain" description="RRM" evidence="7">
    <location>
        <begin position="127"/>
        <end position="204"/>
    </location>
</feature>
<keyword evidence="9" id="KW-1185">Reference proteome</keyword>
<reference evidence="8 9" key="1">
    <citation type="submission" date="2015-08" db="EMBL/GenBank/DDBJ databases">
        <title>Ancestral chromatin configuration constrains chromatin evolution on differentiating sex chromosomes in Drosophila.</title>
        <authorList>
            <person name="Zhou Q."/>
            <person name="Bachtrog D."/>
        </authorList>
    </citation>
    <scope>NUCLEOTIDE SEQUENCE [LARGE SCALE GENOMIC DNA]</scope>
    <source>
        <tissue evidence="8">Whole larvae</tissue>
    </source>
</reference>
<feature type="non-terminal residue" evidence="8">
    <location>
        <position position="399"/>
    </location>
</feature>
<dbReference type="SMART" id="SM00360">
    <property type="entry name" value="RRM"/>
    <property type="match status" value="2"/>
</dbReference>
<dbReference type="SMR" id="A0A0M4F5W8"/>
<sequence length="399" mass="43828">RPNGTIPAAEVVDVCPADSSMSASLEEKNEHLRKIFVGGLSVITTTITMRQFFSQFGEVADAVVMRDPISNRSRGFGFVTYVEPGAVENVQRARPHVIDGKTVDTKRAFPRHEFNRAIGHLSNVKTTKIFLGGLKDCHDESALREYFSKFGNVSSVKVLLDKETGRKRGFGFLEFEEASGAARALAQSKHLINFLTVEVKKSTQIIDASKRVRLPVGGAAFAGYAPPQLTTMDTLVYNPSYNPYQAQTSLPPSAFFNGWASYVAPTAAQPVSTPYVQPPYAAHANGWPYVKPPYILPDWARNAAAGSNNLWPPKSGRKLNQSPVLSTERPKNDYKSVQAEEQAAAVASDGINLESDALAIEKKWLAKDYKIFKPSGKYNFNPTQNNHNKENALTPAYGK</sequence>
<dbReference type="PROSITE" id="PS50102">
    <property type="entry name" value="RRM"/>
    <property type="match status" value="2"/>
</dbReference>
<evidence type="ECO:0000256" key="2">
    <source>
        <dbReference type="ARBA" id="ARBA00022490"/>
    </source>
</evidence>